<evidence type="ECO:0000256" key="10">
    <source>
        <dbReference type="ARBA" id="ARBA00022827"/>
    </source>
</evidence>
<dbReference type="GO" id="GO:0016740">
    <property type="term" value="F:transferase activity"/>
    <property type="evidence" value="ECO:0007669"/>
    <property type="project" value="UniProtKB-UniRule"/>
</dbReference>
<dbReference type="InterPro" id="IPR003374">
    <property type="entry name" value="ApbE-like_sf"/>
</dbReference>
<proteinExistence type="inferred from homology"/>
<evidence type="ECO:0000256" key="18">
    <source>
        <dbReference type="PIRNR" id="PIRNR006268"/>
    </source>
</evidence>
<dbReference type="EC" id="2.7.1.180" evidence="2 18"/>
<evidence type="ECO:0000256" key="1">
    <source>
        <dbReference type="ARBA" id="ARBA00008282"/>
    </source>
</evidence>
<evidence type="ECO:0000256" key="20">
    <source>
        <dbReference type="RuleBase" id="RU363002"/>
    </source>
</evidence>
<protein>
    <recommendedName>
        <fullName evidence="3 18">FAD:protein FMN transferase</fullName>
        <ecNumber evidence="2 18">2.7.1.180</ecNumber>
    </recommendedName>
    <alternativeName>
        <fullName evidence="15 18">Flavin transferase</fullName>
    </alternativeName>
</protein>
<keyword evidence="9 20" id="KW-0732">Signal</keyword>
<evidence type="ECO:0000256" key="16">
    <source>
        <dbReference type="ARBA" id="ARBA00048540"/>
    </source>
</evidence>
<evidence type="ECO:0000256" key="19">
    <source>
        <dbReference type="PIRSR" id="PIRSR006268-2"/>
    </source>
</evidence>
<evidence type="ECO:0000313" key="22">
    <source>
        <dbReference type="Proteomes" id="UP000537862"/>
    </source>
</evidence>
<evidence type="ECO:0000256" key="12">
    <source>
        <dbReference type="ARBA" id="ARBA00023136"/>
    </source>
</evidence>
<dbReference type="EMBL" id="JABGBN010000002">
    <property type="protein sequence ID" value="NOL51309.1"/>
    <property type="molecule type" value="Genomic_DNA"/>
</dbReference>
<evidence type="ECO:0000256" key="3">
    <source>
        <dbReference type="ARBA" id="ARBA00016337"/>
    </source>
</evidence>
<comment type="caution">
    <text evidence="21">The sequence shown here is derived from an EMBL/GenBank/DDBJ whole genome shotgun (WGS) entry which is preliminary data.</text>
</comment>
<reference evidence="21 22" key="1">
    <citation type="submission" date="2020-05" db="EMBL/GenBank/DDBJ databases">
        <authorList>
            <person name="Niu N."/>
        </authorList>
    </citation>
    <scope>NUCLEOTIDE SEQUENCE [LARGE SCALE GENOMIC DNA]</scope>
    <source>
        <strain evidence="21 22">3340-03</strain>
    </source>
</reference>
<keyword evidence="11 18" id="KW-0460">Magnesium</keyword>
<feature type="chain" id="PRO_5033093717" description="FAD:protein FMN transferase" evidence="20">
    <location>
        <begin position="19"/>
        <end position="347"/>
    </location>
</feature>
<comment type="function">
    <text evidence="20">Flavin transferase that catalyzes the transfer of the FMN moiety of FAD and its covalent binding to the hydroxyl group of a threonine residue in a target flavoprotein.</text>
</comment>
<evidence type="ECO:0000313" key="21">
    <source>
        <dbReference type="EMBL" id="NOL51309.1"/>
    </source>
</evidence>
<accession>A0A849P0N9</accession>
<dbReference type="Pfam" id="PF02424">
    <property type="entry name" value="ApbE"/>
    <property type="match status" value="1"/>
</dbReference>
<feature type="binding site" evidence="19">
    <location>
        <position position="303"/>
    </location>
    <ligand>
        <name>Mg(2+)</name>
        <dbReference type="ChEBI" id="CHEBI:18420"/>
    </ligand>
</feature>
<evidence type="ECO:0000256" key="6">
    <source>
        <dbReference type="ARBA" id="ARBA00022630"/>
    </source>
</evidence>
<organism evidence="21 22">
    <name type="scientific">Pelistega suis</name>
    <dbReference type="NCBI Taxonomy" id="1631957"/>
    <lineage>
        <taxon>Bacteria</taxon>
        <taxon>Pseudomonadati</taxon>
        <taxon>Pseudomonadota</taxon>
        <taxon>Betaproteobacteria</taxon>
        <taxon>Burkholderiales</taxon>
        <taxon>Alcaligenaceae</taxon>
        <taxon>Pelistega</taxon>
    </lineage>
</organism>
<evidence type="ECO:0000256" key="15">
    <source>
        <dbReference type="ARBA" id="ARBA00031306"/>
    </source>
</evidence>
<comment type="subcellular location">
    <subcellularLocation>
        <location evidence="17 20">Cell inner membrane</location>
        <topology evidence="17 20">Lipid-anchor</topology>
        <orientation evidence="17 20">Periplasmic side</orientation>
    </subcellularLocation>
</comment>
<dbReference type="AlphaFoldDB" id="A0A849P0N9"/>
<feature type="signal peptide" evidence="20">
    <location>
        <begin position="1"/>
        <end position="18"/>
    </location>
</feature>
<comment type="similarity">
    <text evidence="1 18 20">Belongs to the ApbE family.</text>
</comment>
<keyword evidence="10 18" id="KW-0274">FAD</keyword>
<dbReference type="PANTHER" id="PTHR30040:SF2">
    <property type="entry name" value="FAD:PROTEIN FMN TRANSFERASE"/>
    <property type="match status" value="1"/>
</dbReference>
<feature type="binding site" evidence="19">
    <location>
        <position position="299"/>
    </location>
    <ligand>
        <name>Mg(2+)</name>
        <dbReference type="ChEBI" id="CHEBI:18420"/>
    </ligand>
</feature>
<dbReference type="Proteomes" id="UP000537862">
    <property type="component" value="Unassembled WGS sequence"/>
</dbReference>
<dbReference type="RefSeq" id="WP_171679999.1">
    <property type="nucleotide sequence ID" value="NZ_JABGBN010000002.1"/>
</dbReference>
<evidence type="ECO:0000256" key="5">
    <source>
        <dbReference type="ARBA" id="ARBA00022519"/>
    </source>
</evidence>
<keyword evidence="22" id="KW-1185">Reference proteome</keyword>
<keyword evidence="5 20" id="KW-0997">Cell inner membrane</keyword>
<dbReference type="PROSITE" id="PS51257">
    <property type="entry name" value="PROKAR_LIPOPROTEIN"/>
    <property type="match status" value="1"/>
</dbReference>
<dbReference type="FunFam" id="3.10.520.10:FF:000001">
    <property type="entry name" value="FAD:protein FMN transferase"/>
    <property type="match status" value="1"/>
</dbReference>
<feature type="binding site" evidence="19">
    <location>
        <position position="183"/>
    </location>
    <ligand>
        <name>Mg(2+)</name>
        <dbReference type="ChEBI" id="CHEBI:18420"/>
    </ligand>
</feature>
<evidence type="ECO:0000256" key="4">
    <source>
        <dbReference type="ARBA" id="ARBA00022475"/>
    </source>
</evidence>
<keyword evidence="12" id="KW-0472">Membrane</keyword>
<keyword evidence="14 20" id="KW-0449">Lipoprotein</keyword>
<evidence type="ECO:0000256" key="11">
    <source>
        <dbReference type="ARBA" id="ARBA00022842"/>
    </source>
</evidence>
<dbReference type="PIRSF" id="PIRSF006268">
    <property type="entry name" value="ApbE"/>
    <property type="match status" value="1"/>
</dbReference>
<keyword evidence="7 18" id="KW-0808">Transferase</keyword>
<keyword evidence="6 18" id="KW-0285">Flavoprotein</keyword>
<dbReference type="Gene3D" id="3.10.520.10">
    <property type="entry name" value="ApbE-like domains"/>
    <property type="match status" value="1"/>
</dbReference>
<sequence>MKKLFTAFCLFLTFLLTACSEDIEQVSISGHTMGTTYTVKYLSAADKTLPPPADVKVQLDNLLKEVNRQMSTYMPDSEISRFNHLDKLPMTMPISDDFARVVAEAIRLHKVTHGALDVTVGPLVNMWGFGPDKTIQKRPTAAQLDDVREIVGIDKITLQAPHKNGEPYQLSKTRKGVYIDLSSIAKGFGVDKIADYLEQIGVNNYLVEIGGELRAKGANAAKQVWRVGIEQPSVVQKQAMQMVVPLHNLAMATSGDYRNFHTDETGQRLSHIINPKTFEPINHQLASITVIHPSAMTADGLSTGLFVLGEQEALATAEREGLAVFLIIKTADGFTTKMSSAFQNLLN</sequence>
<gene>
    <name evidence="21" type="ORF">HKX39_03855</name>
</gene>
<keyword evidence="4" id="KW-1003">Cell membrane</keyword>
<evidence type="ECO:0000256" key="9">
    <source>
        <dbReference type="ARBA" id="ARBA00022729"/>
    </source>
</evidence>
<keyword evidence="13" id="KW-0564">Palmitate</keyword>
<evidence type="ECO:0000256" key="17">
    <source>
        <dbReference type="ARBA" id="ARBA00060485"/>
    </source>
</evidence>
<evidence type="ECO:0000256" key="13">
    <source>
        <dbReference type="ARBA" id="ARBA00023139"/>
    </source>
</evidence>
<evidence type="ECO:0000256" key="7">
    <source>
        <dbReference type="ARBA" id="ARBA00022679"/>
    </source>
</evidence>
<evidence type="ECO:0000256" key="2">
    <source>
        <dbReference type="ARBA" id="ARBA00011955"/>
    </source>
</evidence>
<comment type="catalytic activity">
    <reaction evidence="16 18 20">
        <text>L-threonyl-[protein] + FAD = FMN-L-threonyl-[protein] + AMP + H(+)</text>
        <dbReference type="Rhea" id="RHEA:36847"/>
        <dbReference type="Rhea" id="RHEA-COMP:11060"/>
        <dbReference type="Rhea" id="RHEA-COMP:11061"/>
        <dbReference type="ChEBI" id="CHEBI:15378"/>
        <dbReference type="ChEBI" id="CHEBI:30013"/>
        <dbReference type="ChEBI" id="CHEBI:57692"/>
        <dbReference type="ChEBI" id="CHEBI:74257"/>
        <dbReference type="ChEBI" id="CHEBI:456215"/>
        <dbReference type="EC" id="2.7.1.180"/>
    </reaction>
</comment>
<keyword evidence="8 18" id="KW-0479">Metal-binding</keyword>
<dbReference type="PANTHER" id="PTHR30040">
    <property type="entry name" value="THIAMINE BIOSYNTHESIS LIPOPROTEIN APBE"/>
    <property type="match status" value="1"/>
</dbReference>
<name>A0A849P0N9_9BURK</name>
<dbReference type="SUPFAM" id="SSF143631">
    <property type="entry name" value="ApbE-like"/>
    <property type="match status" value="1"/>
</dbReference>
<evidence type="ECO:0000256" key="14">
    <source>
        <dbReference type="ARBA" id="ARBA00023288"/>
    </source>
</evidence>
<dbReference type="GO" id="GO:0005886">
    <property type="term" value="C:plasma membrane"/>
    <property type="evidence" value="ECO:0007669"/>
    <property type="project" value="UniProtKB-SubCell"/>
</dbReference>
<evidence type="ECO:0000256" key="8">
    <source>
        <dbReference type="ARBA" id="ARBA00022723"/>
    </source>
</evidence>
<comment type="cofactor">
    <cofactor evidence="19">
        <name>Mg(2+)</name>
        <dbReference type="ChEBI" id="CHEBI:18420"/>
    </cofactor>
    <cofactor evidence="19">
        <name>Mn(2+)</name>
        <dbReference type="ChEBI" id="CHEBI:29035"/>
    </cofactor>
    <text evidence="19">Magnesium. Can also use manganese.</text>
</comment>
<dbReference type="InterPro" id="IPR024932">
    <property type="entry name" value="ApbE"/>
</dbReference>
<dbReference type="GO" id="GO:0046872">
    <property type="term" value="F:metal ion binding"/>
    <property type="evidence" value="ECO:0007669"/>
    <property type="project" value="UniProtKB-UniRule"/>
</dbReference>